<proteinExistence type="inferred from homology"/>
<dbReference type="InterPro" id="IPR003344">
    <property type="entry name" value="Big_1_dom"/>
</dbReference>
<feature type="domain" description="Big-1" evidence="2">
    <location>
        <begin position="373"/>
        <end position="468"/>
    </location>
</feature>
<evidence type="ECO:0000313" key="4">
    <source>
        <dbReference type="Proteomes" id="UP001201463"/>
    </source>
</evidence>
<gene>
    <name evidence="3" type="ORF">LXT12_10190</name>
</gene>
<feature type="domain" description="Big-1" evidence="2">
    <location>
        <begin position="477"/>
        <end position="583"/>
    </location>
</feature>
<dbReference type="PROSITE" id="PS51127">
    <property type="entry name" value="BIG1"/>
    <property type="match status" value="2"/>
</dbReference>
<reference evidence="3 4" key="1">
    <citation type="submission" date="2021-12" db="EMBL/GenBank/DDBJ databases">
        <title>Genome seq of p7.</title>
        <authorList>
            <person name="Seo T."/>
        </authorList>
    </citation>
    <scope>NUCLEOTIDE SEQUENCE [LARGE SCALE GENOMIC DNA]</scope>
    <source>
        <strain evidence="3 4">P7</strain>
    </source>
</reference>
<dbReference type="SUPFAM" id="SSF49373">
    <property type="entry name" value="Invasin/intimin cell-adhesion fragments"/>
    <property type="match status" value="6"/>
</dbReference>
<comment type="similarity">
    <text evidence="1">Belongs to the intimin/invasin family.</text>
</comment>
<organism evidence="3 4">
    <name type="scientific">Pelomonas caseinilytica</name>
    <dbReference type="NCBI Taxonomy" id="2906763"/>
    <lineage>
        <taxon>Bacteria</taxon>
        <taxon>Pseudomonadati</taxon>
        <taxon>Pseudomonadota</taxon>
        <taxon>Betaproteobacteria</taxon>
        <taxon>Burkholderiales</taxon>
        <taxon>Sphaerotilaceae</taxon>
        <taxon>Roseateles</taxon>
    </lineage>
</organism>
<evidence type="ECO:0000313" key="3">
    <source>
        <dbReference type="EMBL" id="MCE4537619.1"/>
    </source>
</evidence>
<evidence type="ECO:0000259" key="2">
    <source>
        <dbReference type="PROSITE" id="PS51127"/>
    </source>
</evidence>
<keyword evidence="4" id="KW-1185">Reference proteome</keyword>
<evidence type="ECO:0000256" key="1">
    <source>
        <dbReference type="ARBA" id="ARBA00010116"/>
    </source>
</evidence>
<protein>
    <submittedName>
        <fullName evidence="3">Ig-like domain-containing protein</fullName>
    </submittedName>
</protein>
<sequence length="1148" mass="115046">MLQSIVTQGWRRLGQAVLGLGMAAFLSACGGGGGSAGDSVFPGGGSGGTGGGTTPTASDLVVTLSGSTLPTDGTGSVLVTVYAVDANRNTIANVPVSISVDSNALVSASASKTDTSGVVTGSVRIGSDQSKRTITVTAASGSITKTAQISVVTPSPTGTTSGPALTVALSTTQITPAVGANVTVQLKSAAGVAMSDVVVSLSTGRGNLADLSVATVRTDANGQATATLKASASGVTGADYVTAFATIGAVTVSAQQAFTVTNALPTLTVSPAQVTLRLSQPAPQVTATLRDASGNPVANQVVTFSPSSIINVTPSPDSGPTDTNGIVRSTLNLGASAGASSSTDTLRVTANYAGQFLASNVIVQIVGESPTATMTLSTSKIDSTTTSSTVNVLVRDVGGNPAASQVVQFSSQFGLVKFDAATAVTDTSGVATVHVTQATSSSNGADVVKASVTVAGITATDSKPVQVVSATSPGTPVLQLGLSSTSVSAAVPATVTATLTDARGQPVPGQVVSFAVVRGLGRTNVGTALTDANGKAVALLSPATSASAGADEVTATVQYAGSTLSASQGFQVQATNATIVSFTGPASISAYGQDSLTLTLTGAAVDSPVKLSISSSCAAAGKATVSPASVSATSNTVTLQYRDNGCGAIQPSDLLQVVIDGTSTAKQLTLPIAAPAAVSLAFISATPEQIFLKGSGFTESSIVTFEVRDAAGNPLPNKVVELRLQTGAGGVTMEGRSVESVDPPSANPFTQTSNALGRVSVRVNSGTQPTPVRVHAKLSGDTIATVSSNLSVGIGLPSQLNFSMSQQTINIEGYDIDNVPNTYTLIAADRSGNPVPVGTTINFVTEGGQIESSKQISQTNGISQATSNFASAQPKPVDGRVTVVAYALGEESFIDKNGNNIYDAGEEFQDLGNIFKDRNYDGSYDSAFDEFIGVNLAGNTNSACVPPTTVAIFGLTAYTPSVPGTCDGKWTGSGQIYVRRAVETVLSRSTARPLWPGGDVRVVYANGTLPMQTGPTTAQVTNYQVASGDTICNAGGSGSFTLLAADSNPGLLKSGLTLPIDYSDANNYIVLPRLNPMPAGTVVTATTPTTGFSVAMAGGTPVPNTSQANLVGIGYTFDTATVGTVTVTFTTPRGTGTSYSFTVKRTCP</sequence>
<dbReference type="InterPro" id="IPR013783">
    <property type="entry name" value="Ig-like_fold"/>
</dbReference>
<accession>A0ABS8X9Q8</accession>
<name>A0ABS8X9Q8_9BURK</name>
<dbReference type="RefSeq" id="WP_233391651.1">
    <property type="nucleotide sequence ID" value="NZ_JAJTWT010000003.1"/>
</dbReference>
<dbReference type="InterPro" id="IPR008964">
    <property type="entry name" value="Invasin/intimin_cell_adhesion"/>
</dbReference>
<dbReference type="Gene3D" id="2.60.40.10">
    <property type="entry name" value="Immunoglobulins"/>
    <property type="match status" value="7"/>
</dbReference>
<dbReference type="EMBL" id="JAJTWT010000003">
    <property type="protein sequence ID" value="MCE4537619.1"/>
    <property type="molecule type" value="Genomic_DNA"/>
</dbReference>
<dbReference type="Proteomes" id="UP001201463">
    <property type="component" value="Unassembled WGS sequence"/>
</dbReference>
<comment type="caution">
    <text evidence="3">The sequence shown here is derived from an EMBL/GenBank/DDBJ whole genome shotgun (WGS) entry which is preliminary data.</text>
</comment>
<dbReference type="SMART" id="SM00634">
    <property type="entry name" value="BID_1"/>
    <property type="match status" value="5"/>
</dbReference>